<dbReference type="EMBL" id="CAJRGZ010000015">
    <property type="protein sequence ID" value="CAG5142909.1"/>
    <property type="molecule type" value="Genomic_DNA"/>
</dbReference>
<dbReference type="RefSeq" id="XP_043164777.1">
    <property type="nucleotide sequence ID" value="XM_043308842.1"/>
</dbReference>
<evidence type="ECO:0000313" key="1">
    <source>
        <dbReference type="EMBL" id="CAG5142909.1"/>
    </source>
</evidence>
<sequence length="71" mass="7833">MLGRLDEVLSHHLYRIWLASSKGTQTELQIHSGGGCAKLARQTAYLSAPTTRSAKTYSGSEIEDFVQLPRV</sequence>
<reference evidence="1" key="1">
    <citation type="submission" date="2021-05" db="EMBL/GenBank/DDBJ databases">
        <authorList>
            <person name="Stam R."/>
        </authorList>
    </citation>
    <scope>NUCLEOTIDE SEQUENCE</scope>
    <source>
        <strain evidence="1">CS162</strain>
    </source>
</reference>
<dbReference type="AlphaFoldDB" id="A0A8J2HXX7"/>
<name>A0A8J2HXX7_9PLEO</name>
<comment type="caution">
    <text evidence="1">The sequence shown here is derived from an EMBL/GenBank/DDBJ whole genome shotgun (WGS) entry which is preliminary data.</text>
</comment>
<protein>
    <submittedName>
        <fullName evidence="1">Uncharacterized protein</fullName>
    </submittedName>
</protein>
<evidence type="ECO:0000313" key="2">
    <source>
        <dbReference type="Proteomes" id="UP000676310"/>
    </source>
</evidence>
<gene>
    <name evidence="1" type="ORF">ALTATR162_LOCUS1247</name>
</gene>
<keyword evidence="2" id="KW-1185">Reference proteome</keyword>
<dbReference type="Proteomes" id="UP000676310">
    <property type="component" value="Unassembled WGS sequence"/>
</dbReference>
<proteinExistence type="predicted"/>
<dbReference type="GeneID" id="67012560"/>
<organism evidence="1 2">
    <name type="scientific">Alternaria atra</name>
    <dbReference type="NCBI Taxonomy" id="119953"/>
    <lineage>
        <taxon>Eukaryota</taxon>
        <taxon>Fungi</taxon>
        <taxon>Dikarya</taxon>
        <taxon>Ascomycota</taxon>
        <taxon>Pezizomycotina</taxon>
        <taxon>Dothideomycetes</taxon>
        <taxon>Pleosporomycetidae</taxon>
        <taxon>Pleosporales</taxon>
        <taxon>Pleosporineae</taxon>
        <taxon>Pleosporaceae</taxon>
        <taxon>Alternaria</taxon>
        <taxon>Alternaria sect. Ulocladioides</taxon>
    </lineage>
</organism>
<accession>A0A8J2HXX7</accession>